<keyword evidence="1" id="KW-1133">Transmembrane helix</keyword>
<proteinExistence type="predicted"/>
<dbReference type="EMBL" id="JBHDIY010000002">
    <property type="protein sequence ID" value="MFL4471797.1"/>
    <property type="molecule type" value="Genomic_DNA"/>
</dbReference>
<organism evidence="3 4">
    <name type="scientific">Tateyamaria armeniaca</name>
    <dbReference type="NCBI Taxonomy" id="2518930"/>
    <lineage>
        <taxon>Bacteria</taxon>
        <taxon>Pseudomonadati</taxon>
        <taxon>Pseudomonadota</taxon>
        <taxon>Alphaproteobacteria</taxon>
        <taxon>Rhodobacterales</taxon>
        <taxon>Roseobacteraceae</taxon>
        <taxon>Tateyamaria</taxon>
    </lineage>
</organism>
<dbReference type="Proteomes" id="UP001627408">
    <property type="component" value="Unassembled WGS sequence"/>
</dbReference>
<evidence type="ECO:0000256" key="2">
    <source>
        <dbReference type="SAM" id="SignalP"/>
    </source>
</evidence>
<keyword evidence="2" id="KW-0732">Signal</keyword>
<dbReference type="NCBIfam" id="TIGR03370">
    <property type="entry name" value="VPLPA-CTERM"/>
    <property type="match status" value="1"/>
</dbReference>
<keyword evidence="4" id="KW-1185">Reference proteome</keyword>
<dbReference type="InterPro" id="IPR022472">
    <property type="entry name" value="VPLPA-CTERM"/>
</dbReference>
<evidence type="ECO:0000256" key="1">
    <source>
        <dbReference type="SAM" id="Phobius"/>
    </source>
</evidence>
<name>A0ABW8UY05_9RHOB</name>
<comment type="caution">
    <text evidence="3">The sequence shown here is derived from an EMBL/GenBank/DDBJ whole genome shotgun (WGS) entry which is preliminary data.</text>
</comment>
<keyword evidence="1" id="KW-0812">Transmembrane</keyword>
<feature type="signal peptide" evidence="2">
    <location>
        <begin position="1"/>
        <end position="24"/>
    </location>
</feature>
<gene>
    <name evidence="3" type="ORF">ACERZ8_18650</name>
</gene>
<protein>
    <submittedName>
        <fullName evidence="3">VPLPA-CTERM sorting domain-containing protein</fullName>
    </submittedName>
</protein>
<evidence type="ECO:0000313" key="4">
    <source>
        <dbReference type="Proteomes" id="UP001627408"/>
    </source>
</evidence>
<keyword evidence="1" id="KW-0472">Membrane</keyword>
<evidence type="ECO:0000313" key="3">
    <source>
        <dbReference type="EMBL" id="MFL4471797.1"/>
    </source>
</evidence>
<dbReference type="RefSeq" id="WP_407593661.1">
    <property type="nucleotide sequence ID" value="NZ_JBHDIY010000002.1"/>
</dbReference>
<reference evidence="3 4" key="1">
    <citation type="submission" date="2024-08" db="EMBL/GenBank/DDBJ databases">
        <title>Tateyamaria sp. nov., isolated from marine algae.</title>
        <authorList>
            <person name="Choi B.J."/>
            <person name="Kim J.M."/>
            <person name="Lee J.K."/>
            <person name="Choi D.G."/>
            <person name="Bayburt H."/>
            <person name="Baek J.H."/>
            <person name="Han D.M."/>
            <person name="Jeon C.O."/>
        </authorList>
    </citation>
    <scope>NUCLEOTIDE SEQUENCE [LARGE SCALE GENOMIC DNA]</scope>
    <source>
        <strain evidence="3 4">KMU-156</strain>
    </source>
</reference>
<sequence length="200" mass="20463">MTLHSKLSAFALATFAFVANPAAAITYNVDLSIGNGTVTGYFETNGTFGVLSAGDFVAWELTLDAPNLWRGTPDVIGTTTASSGISLLPNVGPVTPTGLTASATQLTFDFSGNTAALFSGGDHGNYFCMQGARTGACSSSFNLMAIGFDAISGNAEEQTLTGNFVFAEVAPSVPAVPLPASLPILLAGIGALGWMKRRKG</sequence>
<accession>A0ABW8UY05</accession>
<feature type="chain" id="PRO_5047464412" evidence="2">
    <location>
        <begin position="25"/>
        <end position="200"/>
    </location>
</feature>
<feature type="transmembrane region" description="Helical" evidence="1">
    <location>
        <begin position="176"/>
        <end position="195"/>
    </location>
</feature>